<dbReference type="Proteomes" id="UP000597338">
    <property type="component" value="Unassembled WGS sequence"/>
</dbReference>
<sequence length="471" mass="52448">MNAQPSRYANYWPANVKRTLAILIGLLLLVVAAAWGYWTYRQHRSYQTPIPIEAKSVIRISVDALLVDLAWNALWNRSYYQGKAHEKPMEFNRETLSQTGISVPANVFLYQLDSAATDASSALYFGSVPLADTAEFSNWLTKQSTLIVQRDTLGKFAYSDHVLAVYDANNVFFAVSPQKIASPLPVIRKKIDALMTSDAWSAISESPFRDIQKSSGHIAIRGEQEAAIKFKNGRILFSITHTLGNPPTSGVIEPRFPESNTASLWIAGIPSFLAGKPIKIGPYTLLGDSLLEHYQGNLIAEWKGTVKQQDTVISYDYDEDFTMHEREELVEKSVPEVYLSIAADDGLLAYLQTQGMLGPQGVNRDAMPLYQLYISAVPGGFLQFHTADRYSEIPAQRAANDRVLYLRINFGRMDPASLSPMFTPYIQLFDHLEVSGRRTGEGNVSTQGTLRMHNTQINSLIQLVNALKSAS</sequence>
<accession>A0ABQ1M028</accession>
<comment type="caution">
    <text evidence="2">The sequence shown here is derived from an EMBL/GenBank/DDBJ whole genome shotgun (WGS) entry which is preliminary data.</text>
</comment>
<evidence type="ECO:0000313" key="2">
    <source>
        <dbReference type="EMBL" id="GGC32554.1"/>
    </source>
</evidence>
<dbReference type="EMBL" id="BMIK01000008">
    <property type="protein sequence ID" value="GGC32554.1"/>
    <property type="molecule type" value="Genomic_DNA"/>
</dbReference>
<keyword evidence="1" id="KW-0472">Membrane</keyword>
<keyword evidence="1" id="KW-0812">Transmembrane</keyword>
<evidence type="ECO:0000256" key="1">
    <source>
        <dbReference type="SAM" id="Phobius"/>
    </source>
</evidence>
<keyword evidence="3" id="KW-1185">Reference proteome</keyword>
<name>A0ABQ1M028_9SPHI</name>
<evidence type="ECO:0008006" key="4">
    <source>
        <dbReference type="Google" id="ProtNLM"/>
    </source>
</evidence>
<keyword evidence="1" id="KW-1133">Transmembrane helix</keyword>
<gene>
    <name evidence="2" type="ORF">GCM10011386_25890</name>
</gene>
<evidence type="ECO:0000313" key="3">
    <source>
        <dbReference type="Proteomes" id="UP000597338"/>
    </source>
</evidence>
<organism evidence="2 3">
    <name type="scientific">Parapedobacter defluvii</name>
    <dbReference type="NCBI Taxonomy" id="2045106"/>
    <lineage>
        <taxon>Bacteria</taxon>
        <taxon>Pseudomonadati</taxon>
        <taxon>Bacteroidota</taxon>
        <taxon>Sphingobacteriia</taxon>
        <taxon>Sphingobacteriales</taxon>
        <taxon>Sphingobacteriaceae</taxon>
        <taxon>Parapedobacter</taxon>
    </lineage>
</organism>
<protein>
    <recommendedName>
        <fullName evidence="4">DUF4825 domain-containing protein</fullName>
    </recommendedName>
</protein>
<proteinExistence type="predicted"/>
<feature type="transmembrane region" description="Helical" evidence="1">
    <location>
        <begin position="20"/>
        <end position="38"/>
    </location>
</feature>
<reference evidence="3" key="1">
    <citation type="journal article" date="2019" name="Int. J. Syst. Evol. Microbiol.">
        <title>The Global Catalogue of Microorganisms (GCM) 10K type strain sequencing project: providing services to taxonomists for standard genome sequencing and annotation.</title>
        <authorList>
            <consortium name="The Broad Institute Genomics Platform"/>
            <consortium name="The Broad Institute Genome Sequencing Center for Infectious Disease"/>
            <person name="Wu L."/>
            <person name="Ma J."/>
        </authorList>
    </citation>
    <scope>NUCLEOTIDE SEQUENCE [LARGE SCALE GENOMIC DNA]</scope>
    <source>
        <strain evidence="3">CGMCC 1.15342</strain>
    </source>
</reference>